<organism evidence="1 2">
    <name type="scientific">Staphylococcus epidermidis (strain ATCC 35984 / DSM 28319 / BCRC 17069 / CCUG 31568 / BM 3577 / RP62A)</name>
    <dbReference type="NCBI Taxonomy" id="176279"/>
    <lineage>
        <taxon>Bacteria</taxon>
        <taxon>Bacillati</taxon>
        <taxon>Bacillota</taxon>
        <taxon>Bacilli</taxon>
        <taxon>Bacillales</taxon>
        <taxon>Staphylococcaceae</taxon>
        <taxon>Staphylococcus</taxon>
    </lineage>
</organism>
<dbReference type="AlphaFoldDB" id="Q5HKC8"/>
<accession>Q5HKC8</accession>
<protein>
    <recommendedName>
        <fullName evidence="3">PepSY domain-containing protein</fullName>
    </recommendedName>
</protein>
<keyword evidence="2" id="KW-1185">Reference proteome</keyword>
<reference evidence="1 2" key="1">
    <citation type="journal article" date="2005" name="J. Bacteriol.">
        <title>Insights on evolution of virulence and resistance from the complete genome analysis of an early methicillin-resistant Staphylococcus aureus strain and a biofilm-producing methicillin-resistant Staphylococcus epidermidis strain.</title>
        <authorList>
            <person name="Gill S.R."/>
            <person name="Fouts D.E."/>
            <person name="Archer G.L."/>
            <person name="Mongodin E.F."/>
            <person name="Deboy R.T."/>
            <person name="Ravel J."/>
            <person name="Paulsen I.T."/>
            <person name="Kolonay J.F."/>
            <person name="Brinkac L."/>
            <person name="Beanan M."/>
            <person name="Dodson R.J."/>
            <person name="Daugherty S.C."/>
            <person name="Madupu R."/>
            <person name="Angiuoli S.V."/>
            <person name="Durkin A.S."/>
            <person name="Haft D.H."/>
            <person name="Vamathevan J."/>
            <person name="Khouri H."/>
            <person name="Utterback T."/>
            <person name="Lee C."/>
            <person name="Dimitrov G."/>
            <person name="Jiang L."/>
            <person name="Qin H."/>
            <person name="Weidman J."/>
            <person name="Tran K."/>
            <person name="Kang K."/>
            <person name="Hance I.R."/>
            <person name="Nelson K.E."/>
            <person name="Fraser C.M."/>
        </authorList>
    </citation>
    <scope>NUCLEOTIDE SEQUENCE [LARGE SCALE GENOMIC DNA]</scope>
    <source>
        <strain evidence="2">ATCC 35984 / RP62A</strain>
    </source>
</reference>
<dbReference type="HOGENOM" id="CLU_2572168_0_0_9"/>
<dbReference type="STRING" id="176279.SERP2420"/>
<proteinExistence type="predicted"/>
<name>Q5HKC8_STAEQ</name>
<evidence type="ECO:0008006" key="3">
    <source>
        <dbReference type="Google" id="ProtNLM"/>
    </source>
</evidence>
<dbReference type="KEGG" id="ser:SERP2420"/>
<gene>
    <name evidence="1" type="ordered locus">SERP2420</name>
</gene>
<evidence type="ECO:0000313" key="1">
    <source>
        <dbReference type="EMBL" id="AAW53261.1"/>
    </source>
</evidence>
<dbReference type="Proteomes" id="UP000000531">
    <property type="component" value="Chromosome"/>
</dbReference>
<dbReference type="eggNOG" id="ENOG502ZG0D">
    <property type="taxonomic scope" value="Bacteria"/>
</dbReference>
<dbReference type="EMBL" id="CP000029">
    <property type="protein sequence ID" value="AAW53261.1"/>
    <property type="molecule type" value="Genomic_DNA"/>
</dbReference>
<evidence type="ECO:0000313" key="2">
    <source>
        <dbReference type="Proteomes" id="UP000000531"/>
    </source>
</evidence>
<sequence>MSDSDTSSDNKVTRSNVIDKVEAYEGHPLDTDTYTFKEPEQNEDGDWGFSILDKEGNLEGSYIVTSDGEVTKYDENGGEIE</sequence>